<evidence type="ECO:0000313" key="1">
    <source>
        <dbReference type="EMBL" id="KAJ1137231.1"/>
    </source>
</evidence>
<accession>A0AAV7QCP4</accession>
<gene>
    <name evidence="1" type="ORF">NDU88_003644</name>
</gene>
<comment type="caution">
    <text evidence="1">The sequence shown here is derived from an EMBL/GenBank/DDBJ whole genome shotgun (WGS) entry which is preliminary data.</text>
</comment>
<reference evidence="1" key="1">
    <citation type="journal article" date="2022" name="bioRxiv">
        <title>Sequencing and chromosome-scale assembly of the giantPleurodeles waltlgenome.</title>
        <authorList>
            <person name="Brown T."/>
            <person name="Elewa A."/>
            <person name="Iarovenko S."/>
            <person name="Subramanian E."/>
            <person name="Araus A.J."/>
            <person name="Petzold A."/>
            <person name="Susuki M."/>
            <person name="Suzuki K.-i.T."/>
            <person name="Hayashi T."/>
            <person name="Toyoda A."/>
            <person name="Oliveira C."/>
            <person name="Osipova E."/>
            <person name="Leigh N.D."/>
            <person name="Simon A."/>
            <person name="Yun M.H."/>
        </authorList>
    </citation>
    <scope>NUCLEOTIDE SEQUENCE</scope>
    <source>
        <strain evidence="1">20211129_DDA</strain>
        <tissue evidence="1">Liver</tissue>
    </source>
</reference>
<dbReference type="Proteomes" id="UP001066276">
    <property type="component" value="Chromosome 6"/>
</dbReference>
<keyword evidence="2" id="KW-1185">Reference proteome</keyword>
<dbReference type="AlphaFoldDB" id="A0AAV7QCP4"/>
<protein>
    <submittedName>
        <fullName evidence="1">Uncharacterized protein</fullName>
    </submittedName>
</protein>
<name>A0AAV7QCP4_PLEWA</name>
<sequence length="85" mass="9332">MGPRSGGELRYSGVPLRGGDIKQEEDDKIEILKFLRKIGRRPKEICGGGSDWDMGIRSPEWTWSEWTAREAGVNTCGGGRGLGPN</sequence>
<proteinExistence type="predicted"/>
<dbReference type="EMBL" id="JANPWB010000010">
    <property type="protein sequence ID" value="KAJ1137231.1"/>
    <property type="molecule type" value="Genomic_DNA"/>
</dbReference>
<organism evidence="1 2">
    <name type="scientific">Pleurodeles waltl</name>
    <name type="common">Iberian ribbed newt</name>
    <dbReference type="NCBI Taxonomy" id="8319"/>
    <lineage>
        <taxon>Eukaryota</taxon>
        <taxon>Metazoa</taxon>
        <taxon>Chordata</taxon>
        <taxon>Craniata</taxon>
        <taxon>Vertebrata</taxon>
        <taxon>Euteleostomi</taxon>
        <taxon>Amphibia</taxon>
        <taxon>Batrachia</taxon>
        <taxon>Caudata</taxon>
        <taxon>Salamandroidea</taxon>
        <taxon>Salamandridae</taxon>
        <taxon>Pleurodelinae</taxon>
        <taxon>Pleurodeles</taxon>
    </lineage>
</organism>
<evidence type="ECO:0000313" key="2">
    <source>
        <dbReference type="Proteomes" id="UP001066276"/>
    </source>
</evidence>